<dbReference type="Gene3D" id="1.25.40.20">
    <property type="entry name" value="Ankyrin repeat-containing domain"/>
    <property type="match status" value="3"/>
</dbReference>
<keyword evidence="10" id="KW-0040">ANK repeat</keyword>
<feature type="compositionally biased region" description="Polar residues" evidence="11">
    <location>
        <begin position="1278"/>
        <end position="1303"/>
    </location>
</feature>
<keyword evidence="5" id="KW-0633">Potassium transport</keyword>
<dbReference type="InParanoid" id="A0A2K3E5I3"/>
<comment type="subcellular location">
    <subcellularLocation>
        <location evidence="1">Membrane</location>
        <topology evidence="1">Multi-pass membrane protein</topology>
    </subcellularLocation>
</comment>
<keyword evidence="7 12" id="KW-1133">Transmembrane helix</keyword>
<dbReference type="InterPro" id="IPR000595">
    <property type="entry name" value="cNMP-bd_dom"/>
</dbReference>
<dbReference type="Proteomes" id="UP000006906">
    <property type="component" value="Chromosome 1"/>
</dbReference>
<keyword evidence="5" id="KW-0631">Potassium channel</keyword>
<dbReference type="GeneID" id="66051987"/>
<dbReference type="GO" id="GO:0005249">
    <property type="term" value="F:voltage-gated potassium channel activity"/>
    <property type="evidence" value="ECO:0007669"/>
    <property type="project" value="InterPro"/>
</dbReference>
<proteinExistence type="inferred from homology"/>
<evidence type="ECO:0000256" key="11">
    <source>
        <dbReference type="SAM" id="MobiDB-lite"/>
    </source>
</evidence>
<dbReference type="Gramene" id="PNW88065">
    <property type="protein sequence ID" value="PNW88065"/>
    <property type="gene ID" value="CHLRE_01g012700v5"/>
</dbReference>
<feature type="region of interest" description="Disordered" evidence="11">
    <location>
        <begin position="553"/>
        <end position="592"/>
    </location>
</feature>
<dbReference type="PaxDb" id="3055-EDP09179"/>
<feature type="transmembrane region" description="Helical" evidence="12">
    <location>
        <begin position="358"/>
        <end position="379"/>
    </location>
</feature>
<feature type="transmembrane region" description="Helical" evidence="12">
    <location>
        <begin position="385"/>
        <end position="411"/>
    </location>
</feature>
<dbReference type="SUPFAM" id="SSF81324">
    <property type="entry name" value="Voltage-gated potassium channels"/>
    <property type="match status" value="1"/>
</dbReference>
<accession>A0A2K3E5I3</accession>
<dbReference type="SUPFAM" id="SSF48403">
    <property type="entry name" value="Ankyrin repeat"/>
    <property type="match status" value="1"/>
</dbReference>
<sequence length="1615" mass="169183">MDSSLHSGVKFAKASVVPVDTGDFNEGADKSVRGDRSFRQLRISTVVDVATPEDLDGMARTKSGMGDGSTKGGKQYNRLAAQFAAKSMRRPSFAKSPSLKGLEDELGKDEDEGGEGAEAGPWGILRKDQQQQTLWYQFKARCQKINQAMVIKPGMRWYQNWFYATVVVALFSGWVLPFHFAFMEPGALLYPYSDLFGIVEFLGTAVFTADFVMKFLVAFIDPNDGALVTSRARIAKHYAKSWKFYFDVLGWFPLDWIVTEPLAAAGASDHVLRGLAWLKLLHLARLYRVFELFADLDYRMVLSQGTLMITRNYTYVFFCTHWAACMLYEIASLQSFSASSWVGRNAERLENRSVAEKYLLSLYFSVSAFTGLGDGSLYAGSVPEAAFMILYLLFNLFLGAYILGTVTMLVVKGDERSKQFRDRMTTLNEFSNNNEIPEKLQSAMQEHLEVTFHSEQVDDENVLGIYPTTIRRKVLRHLYLQPVKGCYLFKGCKQRFLDAFLTAARVELFMPGVQLLNEGDNVTELNIVVSGEVLVSEAGINLAAAFQQFKSGASNSKHGGDGKDGSAHSRRSDGSAASHTGSMGGGRTMSGTSMKSAMDFSVHSNFLELARNKQVTARYSSEALAEVPFFTDVPSNETVMSQSVVRVLSLPKAAWESLMQQFPQQARLVLTNMQNHTDQELESELKELSEGAGMRLEALRTALRGIRDKQGIEKVDPKLVEQAQEALTQGQIDHLTRLDDVRSLARSHVRKVDQVRTFDFLGAASDGDLETLRSMLSQGMSPNAADYDGRTGLMLAAVGGHEAVVRLLLDSGAKSDQLDAFGNSAMAEAVKNSHDDVINLLLSYGGTLGMDEMAVASTMCTAVFEGDLVKLKRLLHSGAPPNACDYDKRCALHIAGAEGNLAAVKLLVEEGGADPGFQDRWGNTALDEARRVGAAPVVAYLEGLLKADEVDAAGKRHRQQVASDFLAACGLGDAGRVRFMVANSAPGCMFTGLVLAASKGHKDVVEVLVGWVAPEVLQSEGFIPLTEAGRMGSPGVVAVLRAAGVRLPDPTDPALATALRNAVTKADIRVAAALLAAGVDAAAATGPGGGSLLHAAAVTGSLEMVRRLVEEAGLKPAQEDGAGRTPAAAADAARHSDVADYLRWAAVTAASLVSPTPAASTAGGVAAQLAAAAVSRFGALPDLTAAVGASGATTPGGETAGGGSPKRGAGAGDSFTGGKKPLLSRVNIDDDEGDDDVPLLIAQMPANANSGHTSFKSGVSGAAVSAGLAGLAGSRLQSAQRNRSLSRNASSTLRAFTTGTRLTNEGYVNPGSRPTSAQQRSGTSTGTGTATATAGAATTGAEAAGRPNAAAVSVLGGAEAAASLSVAALHSQHQAHGTAQRPLALPVLLEDEGGELGSAVRSRNNTDNITGAGDTGTAPVAASTTSSTGGDAVAAGGATAAAPSTISALRIAGVGSAPAAAQPALAVLPPGLSFSGSGASRPKTPAQAAMLQLAAETDAAAAALAAASTRRPVTGNSNQPLPTGITVPMRSPRAPAATAPAPQEKQDDDDLEQFLSKPALAAGGVAASMDPAPPVMAMDGRRGAADASSQGHGLAKGRTSSLEQELNKLSPPPGA</sequence>
<evidence type="ECO:0000256" key="6">
    <source>
        <dbReference type="ARBA" id="ARBA00022882"/>
    </source>
</evidence>
<keyword evidence="6" id="KW-0851">Voltage-gated channel</keyword>
<dbReference type="PROSITE" id="PS50297">
    <property type="entry name" value="ANK_REP_REGION"/>
    <property type="match status" value="1"/>
</dbReference>
<protein>
    <recommendedName>
        <fullName evidence="13">Cyclic nucleotide-binding domain-containing protein</fullName>
    </recommendedName>
</protein>
<keyword evidence="15" id="KW-1185">Reference proteome</keyword>
<dbReference type="Pfam" id="PF00520">
    <property type="entry name" value="Ion_trans"/>
    <property type="match status" value="1"/>
</dbReference>
<dbReference type="PANTHER" id="PTHR45743">
    <property type="entry name" value="POTASSIUM CHANNEL AKT1"/>
    <property type="match status" value="1"/>
</dbReference>
<name>A0A2K3E5I3_CHLRE</name>
<dbReference type="PROSITE" id="PS50042">
    <property type="entry name" value="CNMP_BINDING_3"/>
    <property type="match status" value="1"/>
</dbReference>
<evidence type="ECO:0000256" key="1">
    <source>
        <dbReference type="ARBA" id="ARBA00004141"/>
    </source>
</evidence>
<keyword evidence="9 12" id="KW-0472">Membrane</keyword>
<keyword evidence="4 12" id="KW-0812">Transmembrane</keyword>
<keyword evidence="6" id="KW-0407">Ion channel</keyword>
<feature type="transmembrane region" description="Helical" evidence="12">
    <location>
        <begin position="195"/>
        <end position="217"/>
    </location>
</feature>
<dbReference type="SUPFAM" id="SSF51206">
    <property type="entry name" value="cAMP-binding domain-like"/>
    <property type="match status" value="1"/>
</dbReference>
<feature type="region of interest" description="Disordered" evidence="11">
    <location>
        <begin position="1507"/>
        <end position="1615"/>
    </location>
</feature>
<evidence type="ECO:0000256" key="2">
    <source>
        <dbReference type="ARBA" id="ARBA00007929"/>
    </source>
</evidence>
<dbReference type="InterPro" id="IPR018490">
    <property type="entry name" value="cNMP-bd_dom_sf"/>
</dbReference>
<dbReference type="OMA" id="GAGHHEC"/>
<evidence type="ECO:0000313" key="15">
    <source>
        <dbReference type="Proteomes" id="UP000006906"/>
    </source>
</evidence>
<dbReference type="InterPro" id="IPR036770">
    <property type="entry name" value="Ankyrin_rpt-contain_sf"/>
</dbReference>
<feature type="region of interest" description="Disordered" evidence="11">
    <location>
        <begin position="88"/>
        <end position="122"/>
    </location>
</feature>
<dbReference type="PROSITE" id="PS50088">
    <property type="entry name" value="ANK_REPEAT"/>
    <property type="match status" value="1"/>
</dbReference>
<comment type="similarity">
    <text evidence="2">Belongs to the potassium channel family. Plant (TC 1.A.1.4) subfamily.</text>
</comment>
<reference evidence="14 15" key="1">
    <citation type="journal article" date="2007" name="Science">
        <title>The Chlamydomonas genome reveals the evolution of key animal and plant functions.</title>
        <authorList>
            <person name="Merchant S.S."/>
            <person name="Prochnik S.E."/>
            <person name="Vallon O."/>
            <person name="Harris E.H."/>
            <person name="Karpowicz S.J."/>
            <person name="Witman G.B."/>
            <person name="Terry A."/>
            <person name="Salamov A."/>
            <person name="Fritz-Laylin L.K."/>
            <person name="Marechal-Drouard L."/>
            <person name="Marshall W.F."/>
            <person name="Qu L.H."/>
            <person name="Nelson D.R."/>
            <person name="Sanderfoot A.A."/>
            <person name="Spalding M.H."/>
            <person name="Kapitonov V.V."/>
            <person name="Ren Q."/>
            <person name="Ferris P."/>
            <person name="Lindquist E."/>
            <person name="Shapiro H."/>
            <person name="Lucas S.M."/>
            <person name="Grimwood J."/>
            <person name="Schmutz J."/>
            <person name="Cardol P."/>
            <person name="Cerutti H."/>
            <person name="Chanfreau G."/>
            <person name="Chen C.L."/>
            <person name="Cognat V."/>
            <person name="Croft M.T."/>
            <person name="Dent R."/>
            <person name="Dutcher S."/>
            <person name="Fernandez E."/>
            <person name="Fukuzawa H."/>
            <person name="Gonzalez-Ballester D."/>
            <person name="Gonzalez-Halphen D."/>
            <person name="Hallmann A."/>
            <person name="Hanikenne M."/>
            <person name="Hippler M."/>
            <person name="Inwood W."/>
            <person name="Jabbari K."/>
            <person name="Kalanon M."/>
            <person name="Kuras R."/>
            <person name="Lefebvre P.A."/>
            <person name="Lemaire S.D."/>
            <person name="Lobanov A.V."/>
            <person name="Lohr M."/>
            <person name="Manuell A."/>
            <person name="Meier I."/>
            <person name="Mets L."/>
            <person name="Mittag M."/>
            <person name="Mittelmeier T."/>
            <person name="Moroney J.V."/>
            <person name="Moseley J."/>
            <person name="Napoli C."/>
            <person name="Nedelcu A.M."/>
            <person name="Niyogi K."/>
            <person name="Novoselov S.V."/>
            <person name="Paulsen I.T."/>
            <person name="Pazour G."/>
            <person name="Purton S."/>
            <person name="Ral J.P."/>
            <person name="Riano-Pachon D.M."/>
            <person name="Riekhof W."/>
            <person name="Rymarquis L."/>
            <person name="Schroda M."/>
            <person name="Stern D."/>
            <person name="Umen J."/>
            <person name="Willows R."/>
            <person name="Wilson N."/>
            <person name="Zimmer S.L."/>
            <person name="Allmer J."/>
            <person name="Balk J."/>
            <person name="Bisova K."/>
            <person name="Chen C.J."/>
            <person name="Elias M."/>
            <person name="Gendler K."/>
            <person name="Hauser C."/>
            <person name="Lamb M.R."/>
            <person name="Ledford H."/>
            <person name="Long J.C."/>
            <person name="Minagawa J."/>
            <person name="Page M.D."/>
            <person name="Pan J."/>
            <person name="Pootakham W."/>
            <person name="Roje S."/>
            <person name="Rose A."/>
            <person name="Stahlberg E."/>
            <person name="Terauchi A.M."/>
            <person name="Yang P."/>
            <person name="Ball S."/>
            <person name="Bowler C."/>
            <person name="Dieckmann C.L."/>
            <person name="Gladyshev V.N."/>
            <person name="Green P."/>
            <person name="Jorgensen R."/>
            <person name="Mayfield S."/>
            <person name="Mueller-Roeber B."/>
            <person name="Rajamani S."/>
            <person name="Sayre R.T."/>
            <person name="Brokstein P."/>
            <person name="Dubchak I."/>
            <person name="Goodstein D."/>
            <person name="Hornick L."/>
            <person name="Huang Y.W."/>
            <person name="Jhaveri J."/>
            <person name="Luo Y."/>
            <person name="Martinez D."/>
            <person name="Ngau W.C."/>
            <person name="Otillar B."/>
            <person name="Poliakov A."/>
            <person name="Porter A."/>
            <person name="Szajkowski L."/>
            <person name="Werner G."/>
            <person name="Zhou K."/>
            <person name="Grigoriev I.V."/>
            <person name="Rokhsar D.S."/>
            <person name="Grossman A.R."/>
        </authorList>
    </citation>
    <scope>NUCLEOTIDE SEQUENCE [LARGE SCALE GENOMIC DNA]</scope>
    <source>
        <strain evidence="15">CC-503</strain>
    </source>
</reference>
<feature type="compositionally biased region" description="Acidic residues" evidence="11">
    <location>
        <begin position="104"/>
        <end position="115"/>
    </location>
</feature>
<feature type="compositionally biased region" description="Low complexity" evidence="11">
    <location>
        <begin position="1415"/>
        <end position="1430"/>
    </location>
</feature>
<feature type="repeat" description="ANK" evidence="10">
    <location>
        <begin position="788"/>
        <end position="820"/>
    </location>
</feature>
<feature type="compositionally biased region" description="Basic and acidic residues" evidence="11">
    <location>
        <begin position="558"/>
        <end position="573"/>
    </location>
</feature>
<evidence type="ECO:0000256" key="7">
    <source>
        <dbReference type="ARBA" id="ARBA00022989"/>
    </source>
</evidence>
<keyword evidence="3" id="KW-0813">Transport</keyword>
<evidence type="ECO:0000256" key="12">
    <source>
        <dbReference type="SAM" id="Phobius"/>
    </source>
</evidence>
<evidence type="ECO:0000256" key="8">
    <source>
        <dbReference type="ARBA" id="ARBA00023065"/>
    </source>
</evidence>
<feature type="region of interest" description="Disordered" evidence="11">
    <location>
        <begin position="1191"/>
        <end position="1230"/>
    </location>
</feature>
<dbReference type="Pfam" id="PF12796">
    <property type="entry name" value="Ank_2"/>
    <property type="match status" value="2"/>
</dbReference>
<dbReference type="InterPro" id="IPR045319">
    <property type="entry name" value="KAT/AKT"/>
</dbReference>
<feature type="compositionally biased region" description="Polar residues" evidence="11">
    <location>
        <begin position="1312"/>
        <end position="1321"/>
    </location>
</feature>
<dbReference type="PANTHER" id="PTHR45743:SF2">
    <property type="entry name" value="POTASSIUM CHANNEL AKT1"/>
    <property type="match status" value="1"/>
</dbReference>
<evidence type="ECO:0000256" key="4">
    <source>
        <dbReference type="ARBA" id="ARBA00022692"/>
    </source>
</evidence>
<evidence type="ECO:0000256" key="10">
    <source>
        <dbReference type="PROSITE-ProRule" id="PRU00023"/>
    </source>
</evidence>
<dbReference type="InterPro" id="IPR005821">
    <property type="entry name" value="Ion_trans_dom"/>
</dbReference>
<feature type="compositionally biased region" description="Low complexity" evidence="11">
    <location>
        <begin position="1322"/>
        <end position="1345"/>
    </location>
</feature>
<dbReference type="OrthoDB" id="2012993at2759"/>
<dbReference type="Gene3D" id="1.10.287.630">
    <property type="entry name" value="Helix hairpin bin"/>
    <property type="match status" value="1"/>
</dbReference>
<feature type="region of interest" description="Disordered" evidence="11">
    <location>
        <begin position="1397"/>
        <end position="1430"/>
    </location>
</feature>
<evidence type="ECO:0000256" key="5">
    <source>
        <dbReference type="ARBA" id="ARBA00022826"/>
    </source>
</evidence>
<dbReference type="GO" id="GO:0034702">
    <property type="term" value="C:monoatomic ion channel complex"/>
    <property type="evidence" value="ECO:0007669"/>
    <property type="project" value="UniProtKB-KW"/>
</dbReference>
<dbReference type="InterPro" id="IPR002110">
    <property type="entry name" value="Ankyrin_rpt"/>
</dbReference>
<evidence type="ECO:0000313" key="14">
    <source>
        <dbReference type="EMBL" id="PNW88065.1"/>
    </source>
</evidence>
<evidence type="ECO:0000259" key="13">
    <source>
        <dbReference type="PROSITE" id="PS50042"/>
    </source>
</evidence>
<keyword evidence="8" id="KW-0406">Ion transport</keyword>
<feature type="compositionally biased region" description="Gly residues" evidence="11">
    <location>
        <begin position="1198"/>
        <end position="1211"/>
    </location>
</feature>
<dbReference type="RefSeq" id="XP_042928250.1">
    <property type="nucleotide sequence ID" value="XM_043058336.1"/>
</dbReference>
<evidence type="ECO:0000256" key="9">
    <source>
        <dbReference type="ARBA" id="ARBA00023136"/>
    </source>
</evidence>
<dbReference type="Gene3D" id="1.10.287.70">
    <property type="match status" value="1"/>
</dbReference>
<dbReference type="EMBL" id="CM008962">
    <property type="protein sequence ID" value="PNW88065.1"/>
    <property type="molecule type" value="Genomic_DNA"/>
</dbReference>
<dbReference type="InterPro" id="IPR014710">
    <property type="entry name" value="RmlC-like_jellyroll"/>
</dbReference>
<keyword evidence="5" id="KW-0630">Potassium</keyword>
<organism evidence="14 15">
    <name type="scientific">Chlamydomonas reinhardtii</name>
    <name type="common">Chlamydomonas smithii</name>
    <dbReference type="NCBI Taxonomy" id="3055"/>
    <lineage>
        <taxon>Eukaryota</taxon>
        <taxon>Viridiplantae</taxon>
        <taxon>Chlorophyta</taxon>
        <taxon>core chlorophytes</taxon>
        <taxon>Chlorophyceae</taxon>
        <taxon>CS clade</taxon>
        <taxon>Chlamydomonadales</taxon>
        <taxon>Chlamydomonadaceae</taxon>
        <taxon>Chlamydomonas</taxon>
    </lineage>
</organism>
<dbReference type="ExpressionAtlas" id="A0A2K3E5I3">
    <property type="expression patterns" value="differential"/>
</dbReference>
<gene>
    <name evidence="14" type="ORF">CHLRE_01g012700v5</name>
</gene>
<dbReference type="Gene3D" id="2.60.120.10">
    <property type="entry name" value="Jelly Rolls"/>
    <property type="match status" value="1"/>
</dbReference>
<feature type="compositionally biased region" description="Low complexity" evidence="11">
    <location>
        <begin position="1528"/>
        <end position="1542"/>
    </location>
</feature>
<feature type="region of interest" description="Disordered" evidence="11">
    <location>
        <begin position="1278"/>
        <end position="1345"/>
    </location>
</feature>
<feature type="domain" description="Cyclic nucleotide-binding" evidence="13">
    <location>
        <begin position="488"/>
        <end position="535"/>
    </location>
</feature>
<feature type="transmembrane region" description="Helical" evidence="12">
    <location>
        <begin position="161"/>
        <end position="183"/>
    </location>
</feature>
<dbReference type="KEGG" id="cre:CHLRE_01g012700v5"/>
<dbReference type="SMART" id="SM00248">
    <property type="entry name" value="ANK"/>
    <property type="match status" value="7"/>
</dbReference>
<evidence type="ECO:0000256" key="3">
    <source>
        <dbReference type="ARBA" id="ARBA00022448"/>
    </source>
</evidence>